<dbReference type="AlphaFoldDB" id="A0A5Y2QR50"/>
<name>A0A5Y2QR50_SALER</name>
<evidence type="ECO:0000313" key="1">
    <source>
        <dbReference type="EMBL" id="ECF4924902.1"/>
    </source>
</evidence>
<sequence length="77" mass="9088">MGDGIQEQVTLSTSYGSGTFRGMTLHETYVEFCYFSDETWRVEVSESRLLRLPFECGFLVTRHPFRLRYFIHISLSR</sequence>
<organism evidence="1">
    <name type="scientific">Salmonella enterica subsp. arizonae</name>
    <dbReference type="NCBI Taxonomy" id="59203"/>
    <lineage>
        <taxon>Bacteria</taxon>
        <taxon>Pseudomonadati</taxon>
        <taxon>Pseudomonadota</taxon>
        <taxon>Gammaproteobacteria</taxon>
        <taxon>Enterobacterales</taxon>
        <taxon>Enterobacteriaceae</taxon>
        <taxon>Salmonella</taxon>
    </lineage>
</organism>
<reference evidence="1" key="1">
    <citation type="submission" date="2019-07" db="EMBL/GenBank/DDBJ databases">
        <authorList>
            <consortium name="GenomeTrakr network: Whole genome sequencing for foodborne pathogen traceback"/>
        </authorList>
    </citation>
    <scope>NUCLEOTIDE SEQUENCE [LARGE SCALE GENOMIC DNA]</scope>
    <source>
        <strain evidence="1">FDA00014297</strain>
    </source>
</reference>
<protein>
    <submittedName>
        <fullName evidence="1">Uncharacterized protein</fullName>
    </submittedName>
</protein>
<proteinExistence type="predicted"/>
<dbReference type="Proteomes" id="UP000839641">
    <property type="component" value="Unassembled WGS sequence"/>
</dbReference>
<accession>A0A5Y2QR50</accession>
<dbReference type="EMBL" id="AAILJL010000037">
    <property type="protein sequence ID" value="ECF4924902.1"/>
    <property type="molecule type" value="Genomic_DNA"/>
</dbReference>
<gene>
    <name evidence="1" type="ORF">FLP03_22510</name>
</gene>
<comment type="caution">
    <text evidence="1">The sequence shown here is derived from an EMBL/GenBank/DDBJ whole genome shotgun (WGS) entry which is preliminary data.</text>
</comment>